<keyword evidence="5 9" id="KW-0812">Transmembrane</keyword>
<sequence>MINISQTISEIGNLKSQGLREEAFNMTTGLFSDTIYTYILIPLLLAIGIYYTVKIRAGQITNIGHANKLITAPAKNKDSISPFKAFTISAASHIGTGNIVGVAAAISTGGPGAVFWMWITALIGGASSFVENTLGQVFKEKNPDGTFKGGPAYYIRKALHKPKLAIVFSVVISIVYGINFNAMQANTIAAGFNSSFGVNKKIIALILIILAGIIIFGGLQRIADVTSLIVPVMAIAYILVVLFIIIKNIKLVPHMFGVIFESAFNLKAGFGGLFGTAILNGIRRGLFSNEAGMGAVPNASAVADVSHPAKQGLIQALGVYLDTILVCSATAFVVILGGEGIYNSSLQGLEITQAALANEVGNWANYFLSFCILMFAFSSIIGNYYYGENNVLNLNLGKSALSVYRILVLIAIILGCVGDFSVVWNLGDVFMGIMAVINLIVLIFLGKISVSVYDDYMKQLNEGKDPVFNPKNIRELDPYINEVTAWDE</sequence>
<evidence type="ECO:0000256" key="3">
    <source>
        <dbReference type="ARBA" id="ARBA00022448"/>
    </source>
</evidence>
<dbReference type="Gene3D" id="1.20.1740.10">
    <property type="entry name" value="Amino acid/polyamine transporter I"/>
    <property type="match status" value="1"/>
</dbReference>
<evidence type="ECO:0000256" key="8">
    <source>
        <dbReference type="ARBA" id="ARBA00023136"/>
    </source>
</evidence>
<evidence type="ECO:0000256" key="7">
    <source>
        <dbReference type="ARBA" id="ARBA00022989"/>
    </source>
</evidence>
<feature type="transmembrane region" description="Helical" evidence="9">
    <location>
        <begin position="164"/>
        <end position="182"/>
    </location>
</feature>
<evidence type="ECO:0000313" key="10">
    <source>
        <dbReference type="EMBL" id="RGB78202.1"/>
    </source>
</evidence>
<dbReference type="FunFam" id="1.20.1740.10:FF:000004">
    <property type="entry name" value="Sodium:alanine symporter family protein"/>
    <property type="match status" value="1"/>
</dbReference>
<evidence type="ECO:0000256" key="1">
    <source>
        <dbReference type="ARBA" id="ARBA00004651"/>
    </source>
</evidence>
<dbReference type="Proteomes" id="UP000261011">
    <property type="component" value="Unassembled WGS sequence"/>
</dbReference>
<feature type="transmembrane region" description="Helical" evidence="9">
    <location>
        <begin position="366"/>
        <end position="386"/>
    </location>
</feature>
<keyword evidence="3 9" id="KW-0813">Transport</keyword>
<keyword evidence="4 9" id="KW-1003">Cell membrane</keyword>
<keyword evidence="8 9" id="KW-0472">Membrane</keyword>
<dbReference type="InterPro" id="IPR001463">
    <property type="entry name" value="Na/Ala_symport"/>
</dbReference>
<feature type="transmembrane region" description="Helical" evidence="9">
    <location>
        <begin position="406"/>
        <end position="424"/>
    </location>
</feature>
<reference evidence="10 11" key="1">
    <citation type="submission" date="2018-08" db="EMBL/GenBank/DDBJ databases">
        <title>A genome reference for cultivated species of the human gut microbiota.</title>
        <authorList>
            <person name="Zou Y."/>
            <person name="Xue W."/>
            <person name="Luo G."/>
        </authorList>
    </citation>
    <scope>NUCLEOTIDE SEQUENCE [LARGE SCALE GENOMIC DNA]</scope>
    <source>
        <strain evidence="10 11">OF01-3</strain>
    </source>
</reference>
<evidence type="ECO:0000256" key="4">
    <source>
        <dbReference type="ARBA" id="ARBA00022475"/>
    </source>
</evidence>
<dbReference type="Pfam" id="PF01235">
    <property type="entry name" value="Na_Ala_symp"/>
    <property type="match status" value="1"/>
</dbReference>
<dbReference type="EMBL" id="QVEU01000001">
    <property type="protein sequence ID" value="RGB78202.1"/>
    <property type="molecule type" value="Genomic_DNA"/>
</dbReference>
<evidence type="ECO:0000256" key="2">
    <source>
        <dbReference type="ARBA" id="ARBA00009261"/>
    </source>
</evidence>
<comment type="caution">
    <text evidence="10">The sequence shown here is derived from an EMBL/GenBank/DDBJ whole genome shotgun (WGS) entry which is preliminary data.</text>
</comment>
<dbReference type="PROSITE" id="PS00873">
    <property type="entry name" value="NA_ALANINE_SYMP"/>
    <property type="match status" value="1"/>
</dbReference>
<dbReference type="PANTHER" id="PTHR30330:SF1">
    <property type="entry name" value="AMINO-ACID CARRIER PROTEIN ALST"/>
    <property type="match status" value="1"/>
</dbReference>
<evidence type="ECO:0000256" key="9">
    <source>
        <dbReference type="RuleBase" id="RU363064"/>
    </source>
</evidence>
<gene>
    <name evidence="10" type="ORF">DXA39_01770</name>
</gene>
<keyword evidence="11" id="KW-1185">Reference proteome</keyword>
<dbReference type="AlphaFoldDB" id="A0A3E2TLI1"/>
<name>A0A3E2TLI1_9FIRM</name>
<dbReference type="GO" id="GO:0005283">
    <property type="term" value="F:amino acid:sodium symporter activity"/>
    <property type="evidence" value="ECO:0007669"/>
    <property type="project" value="InterPro"/>
</dbReference>
<evidence type="ECO:0000313" key="11">
    <source>
        <dbReference type="Proteomes" id="UP000261011"/>
    </source>
</evidence>
<comment type="subcellular location">
    <subcellularLocation>
        <location evidence="1 9">Cell membrane</location>
        <topology evidence="1 9">Multi-pass membrane protein</topology>
    </subcellularLocation>
</comment>
<dbReference type="PRINTS" id="PR00175">
    <property type="entry name" value="NAALASMPORT"/>
</dbReference>
<feature type="transmembrane region" description="Helical" evidence="9">
    <location>
        <begin position="430"/>
        <end position="450"/>
    </location>
</feature>
<evidence type="ECO:0000256" key="6">
    <source>
        <dbReference type="ARBA" id="ARBA00022847"/>
    </source>
</evidence>
<comment type="similarity">
    <text evidence="2 9">Belongs to the alanine or glycine:cation symporter (AGCS) (TC 2.A.25) family.</text>
</comment>
<proteinExistence type="inferred from homology"/>
<feature type="transmembrane region" description="Helical" evidence="9">
    <location>
        <begin position="317"/>
        <end position="337"/>
    </location>
</feature>
<feature type="transmembrane region" description="Helical" evidence="9">
    <location>
        <begin position="35"/>
        <end position="53"/>
    </location>
</feature>
<dbReference type="OrthoDB" id="9804874at2"/>
<organism evidence="10 11">
    <name type="scientific">Anaerococcus nagyae</name>
    <dbReference type="NCBI Taxonomy" id="1755241"/>
    <lineage>
        <taxon>Bacteria</taxon>
        <taxon>Bacillati</taxon>
        <taxon>Bacillota</taxon>
        <taxon>Tissierellia</taxon>
        <taxon>Tissierellales</taxon>
        <taxon>Peptoniphilaceae</taxon>
        <taxon>Anaerococcus</taxon>
    </lineage>
</organism>
<protein>
    <submittedName>
        <fullName evidence="10">Alanine:cation symporter family protein</fullName>
    </submittedName>
</protein>
<dbReference type="NCBIfam" id="TIGR00835">
    <property type="entry name" value="agcS"/>
    <property type="match status" value="1"/>
</dbReference>
<evidence type="ECO:0000256" key="5">
    <source>
        <dbReference type="ARBA" id="ARBA00022692"/>
    </source>
</evidence>
<keyword evidence="7 9" id="KW-1133">Transmembrane helix</keyword>
<feature type="transmembrane region" description="Helical" evidence="9">
    <location>
        <begin position="202"/>
        <end position="219"/>
    </location>
</feature>
<dbReference type="RefSeq" id="WP_117520494.1">
    <property type="nucleotide sequence ID" value="NZ_QVEU01000001.1"/>
</dbReference>
<feature type="transmembrane region" description="Helical" evidence="9">
    <location>
        <begin position="226"/>
        <end position="246"/>
    </location>
</feature>
<dbReference type="GO" id="GO:0005886">
    <property type="term" value="C:plasma membrane"/>
    <property type="evidence" value="ECO:0007669"/>
    <property type="project" value="UniProtKB-SubCell"/>
</dbReference>
<dbReference type="PANTHER" id="PTHR30330">
    <property type="entry name" value="AGSS FAMILY TRANSPORTER, SODIUM-ALANINE"/>
    <property type="match status" value="1"/>
</dbReference>
<accession>A0A3E2TLI1</accession>
<keyword evidence="6 9" id="KW-0769">Symport</keyword>